<sequence length="203" mass="22293">MVNKSPEPFRARVQTLKAAGMSYVDMYLGCERVRSDSWWNSVALHGAWGGPKSARVGPPAPETWEGIAKLFGTSKDDVAAMIAADWYGTGATDVQPEDSRRAGAMTQLSDDDLALLDRIAARLGSTPQPEGRTPMAVLEIKKWSPRNYSEGAESTKRCTWGSGKVSGACPETPVYTVRARDDSRWSACRTHVVTYIDDRLEEH</sequence>
<keyword evidence="2" id="KW-1185">Reference proteome</keyword>
<accession>A0A7C9NZA3</accession>
<organism evidence="1 2">
    <name type="scientific">Herbidospora solisilvae</name>
    <dbReference type="NCBI Taxonomy" id="2696284"/>
    <lineage>
        <taxon>Bacteria</taxon>
        <taxon>Bacillati</taxon>
        <taxon>Actinomycetota</taxon>
        <taxon>Actinomycetes</taxon>
        <taxon>Streptosporangiales</taxon>
        <taxon>Streptosporangiaceae</taxon>
        <taxon>Herbidospora</taxon>
    </lineage>
</organism>
<gene>
    <name evidence="1" type="ORF">GT755_07330</name>
</gene>
<evidence type="ECO:0000313" key="2">
    <source>
        <dbReference type="Proteomes" id="UP000479526"/>
    </source>
</evidence>
<dbReference type="RefSeq" id="WP_161478947.1">
    <property type="nucleotide sequence ID" value="NZ_WXEW01000002.1"/>
</dbReference>
<dbReference type="EMBL" id="WXEW01000002">
    <property type="protein sequence ID" value="NAS21497.1"/>
    <property type="molecule type" value="Genomic_DNA"/>
</dbReference>
<protein>
    <submittedName>
        <fullName evidence="1">Uncharacterized protein</fullName>
    </submittedName>
</protein>
<comment type="caution">
    <text evidence="1">The sequence shown here is derived from an EMBL/GenBank/DDBJ whole genome shotgun (WGS) entry which is preliminary data.</text>
</comment>
<proteinExistence type="predicted"/>
<reference evidence="1 2" key="1">
    <citation type="submission" date="2020-01" db="EMBL/GenBank/DDBJ databases">
        <title>Herbidospora sp. NEAU-GS84 nov., a novel actinomycete isolated from soil.</title>
        <authorList>
            <person name="Han L."/>
        </authorList>
    </citation>
    <scope>NUCLEOTIDE SEQUENCE [LARGE SCALE GENOMIC DNA]</scope>
    <source>
        <strain evidence="1 2">NEAU-GS84</strain>
    </source>
</reference>
<dbReference type="Proteomes" id="UP000479526">
    <property type="component" value="Unassembled WGS sequence"/>
</dbReference>
<evidence type="ECO:0000313" key="1">
    <source>
        <dbReference type="EMBL" id="NAS21497.1"/>
    </source>
</evidence>
<name>A0A7C9NZA3_9ACTN</name>
<dbReference type="AlphaFoldDB" id="A0A7C9NZA3"/>